<gene>
    <name evidence="2" type="ORF">CYNAS_LOCUS838</name>
</gene>
<feature type="non-terminal residue" evidence="2">
    <location>
        <position position="1"/>
    </location>
</feature>
<dbReference type="Pfam" id="PF00201">
    <property type="entry name" value="UDPGT"/>
    <property type="match status" value="1"/>
</dbReference>
<keyword evidence="1" id="KW-0808">Transferase</keyword>
<dbReference type="Gene3D" id="3.40.50.2000">
    <property type="entry name" value="Glycogen Phosphorylase B"/>
    <property type="match status" value="1"/>
</dbReference>
<evidence type="ECO:0000313" key="3">
    <source>
        <dbReference type="Proteomes" id="UP001176961"/>
    </source>
</evidence>
<dbReference type="Proteomes" id="UP001176961">
    <property type="component" value="Unassembled WGS sequence"/>
</dbReference>
<dbReference type="EMBL" id="CATQJL010000001">
    <property type="protein sequence ID" value="CAJ0588855.1"/>
    <property type="molecule type" value="Genomic_DNA"/>
</dbReference>
<dbReference type="AlphaFoldDB" id="A0AA36DL92"/>
<proteinExistence type="predicted"/>
<sequence>MLFMPFFADQPRNALFAQKLGVAEAIYKKNVTTEELSLKINKVLSKPSYGHRTEKLYRLYLDHVIEPLDYGSYWAMRLLKIDDKYLFYYKNR</sequence>
<evidence type="ECO:0000256" key="1">
    <source>
        <dbReference type="ARBA" id="ARBA00022679"/>
    </source>
</evidence>
<dbReference type="SUPFAM" id="SSF53756">
    <property type="entry name" value="UDP-Glycosyltransferase/glycogen phosphorylase"/>
    <property type="match status" value="1"/>
</dbReference>
<reference evidence="2" key="1">
    <citation type="submission" date="2023-07" db="EMBL/GenBank/DDBJ databases">
        <authorList>
            <consortium name="CYATHOMIX"/>
        </authorList>
    </citation>
    <scope>NUCLEOTIDE SEQUENCE</scope>
    <source>
        <strain evidence="2">N/A</strain>
    </source>
</reference>
<name>A0AA36DL92_CYLNA</name>
<comment type="caution">
    <text evidence="2">The sequence shown here is derived from an EMBL/GenBank/DDBJ whole genome shotgun (WGS) entry which is preliminary data.</text>
</comment>
<dbReference type="GO" id="GO:0008194">
    <property type="term" value="F:UDP-glycosyltransferase activity"/>
    <property type="evidence" value="ECO:0007669"/>
    <property type="project" value="InterPro"/>
</dbReference>
<evidence type="ECO:0000313" key="2">
    <source>
        <dbReference type="EMBL" id="CAJ0588855.1"/>
    </source>
</evidence>
<organism evidence="2 3">
    <name type="scientific">Cylicocyclus nassatus</name>
    <name type="common">Nematode worm</name>
    <dbReference type="NCBI Taxonomy" id="53992"/>
    <lineage>
        <taxon>Eukaryota</taxon>
        <taxon>Metazoa</taxon>
        <taxon>Ecdysozoa</taxon>
        <taxon>Nematoda</taxon>
        <taxon>Chromadorea</taxon>
        <taxon>Rhabditida</taxon>
        <taxon>Rhabditina</taxon>
        <taxon>Rhabditomorpha</taxon>
        <taxon>Strongyloidea</taxon>
        <taxon>Strongylidae</taxon>
        <taxon>Cylicocyclus</taxon>
    </lineage>
</organism>
<dbReference type="InterPro" id="IPR002213">
    <property type="entry name" value="UDP_glucos_trans"/>
</dbReference>
<accession>A0AA36DL92</accession>
<protein>
    <submittedName>
        <fullName evidence="2">Uncharacterized protein</fullName>
    </submittedName>
</protein>
<keyword evidence="3" id="KW-1185">Reference proteome</keyword>